<gene>
    <name evidence="10" type="ORF">AB0L16_26260</name>
</gene>
<evidence type="ECO:0000256" key="8">
    <source>
        <dbReference type="SAM" id="MobiDB-lite"/>
    </source>
</evidence>
<dbReference type="InterPro" id="IPR011606">
    <property type="entry name" value="Brnchd-chn_aa_trnsp_permease"/>
</dbReference>
<evidence type="ECO:0000256" key="6">
    <source>
        <dbReference type="ARBA" id="ARBA00022989"/>
    </source>
</evidence>
<comment type="similarity">
    <text evidence="2">Belongs to the AzlC family.</text>
</comment>
<proteinExistence type="inferred from homology"/>
<protein>
    <submittedName>
        <fullName evidence="10">AzlC family ABC transporter permease</fullName>
    </submittedName>
</protein>
<keyword evidence="3" id="KW-0813">Transport</keyword>
<feature type="transmembrane region" description="Helical" evidence="9">
    <location>
        <begin position="128"/>
        <end position="155"/>
    </location>
</feature>
<evidence type="ECO:0000313" key="10">
    <source>
        <dbReference type="EMBL" id="MEV5509900.1"/>
    </source>
</evidence>
<dbReference type="EMBL" id="JBFAUK010000025">
    <property type="protein sequence ID" value="MEV5509900.1"/>
    <property type="molecule type" value="Genomic_DNA"/>
</dbReference>
<evidence type="ECO:0000256" key="9">
    <source>
        <dbReference type="SAM" id="Phobius"/>
    </source>
</evidence>
<evidence type="ECO:0000256" key="5">
    <source>
        <dbReference type="ARBA" id="ARBA00022692"/>
    </source>
</evidence>
<evidence type="ECO:0000256" key="3">
    <source>
        <dbReference type="ARBA" id="ARBA00022448"/>
    </source>
</evidence>
<keyword evidence="4" id="KW-1003">Cell membrane</keyword>
<dbReference type="Pfam" id="PF03591">
    <property type="entry name" value="AzlC"/>
    <property type="match status" value="1"/>
</dbReference>
<reference evidence="10 11" key="1">
    <citation type="submission" date="2024-06" db="EMBL/GenBank/DDBJ databases">
        <title>The Natural Products Discovery Center: Release of the First 8490 Sequenced Strains for Exploring Actinobacteria Biosynthetic Diversity.</title>
        <authorList>
            <person name="Kalkreuter E."/>
            <person name="Kautsar S.A."/>
            <person name="Yang D."/>
            <person name="Bader C.D."/>
            <person name="Teijaro C.N."/>
            <person name="Fluegel L."/>
            <person name="Davis C.M."/>
            <person name="Simpson J.R."/>
            <person name="Lauterbach L."/>
            <person name="Steele A.D."/>
            <person name="Gui C."/>
            <person name="Meng S."/>
            <person name="Li G."/>
            <person name="Viehrig K."/>
            <person name="Ye F."/>
            <person name="Su P."/>
            <person name="Kiefer A.F."/>
            <person name="Nichols A."/>
            <person name="Cepeda A.J."/>
            <person name="Yan W."/>
            <person name="Fan B."/>
            <person name="Jiang Y."/>
            <person name="Adhikari A."/>
            <person name="Zheng C.-J."/>
            <person name="Schuster L."/>
            <person name="Cowan T.M."/>
            <person name="Smanski M.J."/>
            <person name="Chevrette M.G."/>
            <person name="De Carvalho L.P.S."/>
            <person name="Shen B."/>
        </authorList>
    </citation>
    <scope>NUCLEOTIDE SEQUENCE [LARGE SCALE GENOMIC DNA]</scope>
    <source>
        <strain evidence="10 11">NPDC052347</strain>
    </source>
</reference>
<evidence type="ECO:0000256" key="4">
    <source>
        <dbReference type="ARBA" id="ARBA00022475"/>
    </source>
</evidence>
<feature type="transmembrane region" description="Helical" evidence="9">
    <location>
        <begin position="58"/>
        <end position="80"/>
    </location>
</feature>
<evidence type="ECO:0000256" key="2">
    <source>
        <dbReference type="ARBA" id="ARBA00010735"/>
    </source>
</evidence>
<organism evidence="10 11">
    <name type="scientific">Streptomyces orinoci</name>
    <name type="common">Streptoverticillium orinoci</name>
    <dbReference type="NCBI Taxonomy" id="67339"/>
    <lineage>
        <taxon>Bacteria</taxon>
        <taxon>Bacillati</taxon>
        <taxon>Actinomycetota</taxon>
        <taxon>Actinomycetes</taxon>
        <taxon>Kitasatosporales</taxon>
        <taxon>Streptomycetaceae</taxon>
        <taxon>Streptomyces</taxon>
    </lineage>
</organism>
<comment type="caution">
    <text evidence="10">The sequence shown here is derived from an EMBL/GenBank/DDBJ whole genome shotgun (WGS) entry which is preliminary data.</text>
</comment>
<evidence type="ECO:0000256" key="1">
    <source>
        <dbReference type="ARBA" id="ARBA00004651"/>
    </source>
</evidence>
<feature type="transmembrane region" description="Helical" evidence="9">
    <location>
        <begin position="161"/>
        <end position="179"/>
    </location>
</feature>
<dbReference type="RefSeq" id="WP_109284007.1">
    <property type="nucleotide sequence ID" value="NZ_JBFAUK010000025.1"/>
</dbReference>
<dbReference type="PANTHER" id="PTHR34979:SF1">
    <property type="entry name" value="INNER MEMBRANE PROTEIN YGAZ"/>
    <property type="match status" value="1"/>
</dbReference>
<evidence type="ECO:0000313" key="11">
    <source>
        <dbReference type="Proteomes" id="UP001552594"/>
    </source>
</evidence>
<feature type="region of interest" description="Disordered" evidence="8">
    <location>
        <begin position="225"/>
        <end position="259"/>
    </location>
</feature>
<dbReference type="PANTHER" id="PTHR34979">
    <property type="entry name" value="INNER MEMBRANE PROTEIN YGAZ"/>
    <property type="match status" value="1"/>
</dbReference>
<keyword evidence="6 9" id="KW-1133">Transmembrane helix</keyword>
<sequence>MRSLWNTLDRQLRRDIGAVGLAIGVVGASFGAIAVAAGQSPWIPLTMSATVFAGGAQFTALGIAAGGGTAAAAVLAGLILNARLLVFGLSIADVLQTGWRARLLGSHLLVDQAAAFTQAERDPLRRRAAYLGCGVLLYLTWNLGTLLGVLAGRAIGDPRALGLDAAEPMVFLALVLPALREAPARRCALAGAALALATAPFLPAGLPVLLGLLGLVAARHTSTEPVADAGTEPVADTRADPPTVRSTDAAPAPRTADDA</sequence>
<keyword evidence="7 9" id="KW-0472">Membrane</keyword>
<keyword evidence="11" id="KW-1185">Reference proteome</keyword>
<name>A0ABV3K418_STRON</name>
<feature type="compositionally biased region" description="Low complexity" evidence="8">
    <location>
        <begin position="247"/>
        <end position="259"/>
    </location>
</feature>
<feature type="transmembrane region" description="Helical" evidence="9">
    <location>
        <begin position="191"/>
        <end position="216"/>
    </location>
</feature>
<keyword evidence="5 9" id="KW-0812">Transmembrane</keyword>
<accession>A0ABV3K418</accession>
<dbReference type="Proteomes" id="UP001552594">
    <property type="component" value="Unassembled WGS sequence"/>
</dbReference>
<feature type="transmembrane region" description="Helical" evidence="9">
    <location>
        <begin position="16"/>
        <end position="38"/>
    </location>
</feature>
<comment type="subcellular location">
    <subcellularLocation>
        <location evidence="1">Cell membrane</location>
        <topology evidence="1">Multi-pass membrane protein</topology>
    </subcellularLocation>
</comment>
<evidence type="ECO:0000256" key="7">
    <source>
        <dbReference type="ARBA" id="ARBA00023136"/>
    </source>
</evidence>